<dbReference type="PROSITE" id="PS50011">
    <property type="entry name" value="PROTEIN_KINASE_DOM"/>
    <property type="match status" value="1"/>
</dbReference>
<feature type="transmembrane region" description="Helical" evidence="6">
    <location>
        <begin position="758"/>
        <end position="775"/>
    </location>
</feature>
<evidence type="ECO:0000256" key="5">
    <source>
        <dbReference type="PROSITE-ProRule" id="PRU10141"/>
    </source>
</evidence>
<feature type="transmembrane region" description="Helical" evidence="6">
    <location>
        <begin position="687"/>
        <end position="708"/>
    </location>
</feature>
<dbReference type="Gene3D" id="1.10.510.10">
    <property type="entry name" value="Transferase(Phosphotransferase) domain 1"/>
    <property type="match status" value="1"/>
</dbReference>
<dbReference type="InterPro" id="IPR000719">
    <property type="entry name" value="Prot_kinase_dom"/>
</dbReference>
<feature type="transmembrane region" description="Helical" evidence="6">
    <location>
        <begin position="810"/>
        <end position="827"/>
    </location>
</feature>
<dbReference type="PROSITE" id="PS00108">
    <property type="entry name" value="PROTEIN_KINASE_ST"/>
    <property type="match status" value="1"/>
</dbReference>
<dbReference type="HOGENOM" id="CLU_329796_0_0_0"/>
<name>Q026F8_SOLUE</name>
<keyword evidence="4 5" id="KW-0067">ATP-binding</keyword>
<reference evidence="8" key="1">
    <citation type="submission" date="2006-10" db="EMBL/GenBank/DDBJ databases">
        <title>Complete sequence of Solibacter usitatus Ellin6076.</title>
        <authorList>
            <consortium name="US DOE Joint Genome Institute"/>
            <person name="Copeland A."/>
            <person name="Lucas S."/>
            <person name="Lapidus A."/>
            <person name="Barry K."/>
            <person name="Detter J.C."/>
            <person name="Glavina del Rio T."/>
            <person name="Hammon N."/>
            <person name="Israni S."/>
            <person name="Dalin E."/>
            <person name="Tice H."/>
            <person name="Pitluck S."/>
            <person name="Thompson L.S."/>
            <person name="Brettin T."/>
            <person name="Bruce D."/>
            <person name="Han C."/>
            <person name="Tapia R."/>
            <person name="Gilna P."/>
            <person name="Schmutz J."/>
            <person name="Larimer F."/>
            <person name="Land M."/>
            <person name="Hauser L."/>
            <person name="Kyrpides N."/>
            <person name="Mikhailova N."/>
            <person name="Janssen P.H."/>
            <person name="Kuske C.R."/>
            <person name="Richardson P."/>
        </authorList>
    </citation>
    <scope>NUCLEOTIDE SEQUENCE</scope>
    <source>
        <strain evidence="8">Ellin6076</strain>
    </source>
</reference>
<keyword evidence="6" id="KW-1133">Transmembrane helix</keyword>
<dbReference type="SMART" id="SM00220">
    <property type="entry name" value="S_TKc"/>
    <property type="match status" value="1"/>
</dbReference>
<evidence type="ECO:0000256" key="2">
    <source>
        <dbReference type="ARBA" id="ARBA00022741"/>
    </source>
</evidence>
<proteinExistence type="predicted"/>
<feature type="transmembrane region" description="Helical" evidence="6">
    <location>
        <begin position="639"/>
        <end position="655"/>
    </location>
</feature>
<dbReference type="CDD" id="cd14014">
    <property type="entry name" value="STKc_PknB_like"/>
    <property type="match status" value="1"/>
</dbReference>
<evidence type="ECO:0000259" key="7">
    <source>
        <dbReference type="PROSITE" id="PS50011"/>
    </source>
</evidence>
<dbReference type="KEGG" id="sus:Acid_2121"/>
<accession>Q026F8</accession>
<protein>
    <submittedName>
        <fullName evidence="8">Serine/threonine protein kinase</fullName>
    </submittedName>
</protein>
<keyword evidence="3 8" id="KW-0418">Kinase</keyword>
<evidence type="ECO:0000256" key="3">
    <source>
        <dbReference type="ARBA" id="ARBA00022777"/>
    </source>
</evidence>
<keyword evidence="6" id="KW-0472">Membrane</keyword>
<feature type="domain" description="Protein kinase" evidence="7">
    <location>
        <begin position="49"/>
        <end position="310"/>
    </location>
</feature>
<dbReference type="PANTHER" id="PTHR43289">
    <property type="entry name" value="MITOGEN-ACTIVATED PROTEIN KINASE KINASE KINASE 20-RELATED"/>
    <property type="match status" value="1"/>
</dbReference>
<dbReference type="Pfam" id="PF00069">
    <property type="entry name" value="Pkinase"/>
    <property type="match status" value="1"/>
</dbReference>
<dbReference type="eggNOG" id="COG0515">
    <property type="taxonomic scope" value="Bacteria"/>
</dbReference>
<dbReference type="InterPro" id="IPR011009">
    <property type="entry name" value="Kinase-like_dom_sf"/>
</dbReference>
<dbReference type="SUPFAM" id="SSF56112">
    <property type="entry name" value="Protein kinase-like (PK-like)"/>
    <property type="match status" value="1"/>
</dbReference>
<dbReference type="Gene3D" id="3.30.200.20">
    <property type="entry name" value="Phosphorylase Kinase, domain 1"/>
    <property type="match status" value="1"/>
</dbReference>
<feature type="transmembrane region" description="Helical" evidence="6">
    <location>
        <begin position="572"/>
        <end position="590"/>
    </location>
</feature>
<evidence type="ECO:0000256" key="1">
    <source>
        <dbReference type="ARBA" id="ARBA00022679"/>
    </source>
</evidence>
<keyword evidence="2 5" id="KW-0547">Nucleotide-binding</keyword>
<dbReference type="PROSITE" id="PS00107">
    <property type="entry name" value="PROTEIN_KINASE_ATP"/>
    <property type="match status" value="1"/>
</dbReference>
<dbReference type="GO" id="GO:0004674">
    <property type="term" value="F:protein serine/threonine kinase activity"/>
    <property type="evidence" value="ECO:0007669"/>
    <property type="project" value="UniProtKB-KW"/>
</dbReference>
<gene>
    <name evidence="8" type="ordered locus">Acid_2121</name>
</gene>
<dbReference type="OrthoDB" id="127920at2"/>
<feature type="transmembrane region" description="Helical" evidence="6">
    <location>
        <begin position="787"/>
        <end position="805"/>
    </location>
</feature>
<feature type="transmembrane region" description="Helical" evidence="6">
    <location>
        <begin position="602"/>
        <end position="619"/>
    </location>
</feature>
<sequence length="870" mass="93864">MDGKLNPSVAETVAATSYMAATGAEISRVTSHSEDEGRFVPGTLLGGRYRIIGLLGRGGMGEVYRATDLTLGQSVALKFLPEEASRNQRLLERFHGEVRVARLVSHPNVCRVYDIGEVEGMPFISMEYVDGEDLSSLLLRIGRLPGDKAVETARKLCAGLAAAHDRGVIHRDLKPQNIMMNRRGEVVIMDFGLAAIADQLSGAEVRNGTPAYMSPEQLKGDGVTAKSDLYALGLVLYELFTGKRPFDAKNVQQLIDMQESAHLTSMTSVAADIDPAAEKVIRRCLDPDPAKRPATALSVMAALPGGDPLAAALAAGETPSPEMVLAAGTVEGMARKYSVPCLALVALALLAAIPIRQERTAMVHAQLDQSPDVLAHQAREFAASFGYSAKPADSTVWLEHRGTFLAYLHRLPNPRKWDEWLAAEAPIRAMYRESPRALKAEPYGYVENNNPPQDTPGMTRATLDGNGRLRDFTGLPPDDAGLSLAVPPETVFRAAALDLAAFTETAPTVLPASPFDRRQAWKGPHPLIPNTELTFDIAWWKGRIVRAAVTFPYQHARAGSTTVSATTSAIRIGSQVLLWVGCFFVLLLAVRNWKLQRADHQGAWRVAVASFLLHAIGWMGSVHAANFNDLVDMGLSETASALLAGVMLGLMYLALEPAVRARWPHSIVTWNRVLAGRWLDAQVGSDILLGAAAGASLWALFKFVFILLDHTPGPHNWDVSLPPLLGTRQWVGSLAGNLGEALRLGLIGFMAIFGLRRILRNDLLGAAFAALLFTLQEGEVTTSQEGILIGAVFVCVYAALIFLLLRFGLVATLVAVFFANGANLMVLGGDWQAWYTASSLATFAAFFGVAAFAFWRSLGSQSLISGDETA</sequence>
<dbReference type="InterPro" id="IPR008271">
    <property type="entry name" value="Ser/Thr_kinase_AS"/>
</dbReference>
<feature type="transmembrane region" description="Helical" evidence="6">
    <location>
        <begin position="833"/>
        <end position="855"/>
    </location>
</feature>
<dbReference type="PANTHER" id="PTHR43289:SF30">
    <property type="entry name" value="NON-SPECIFIC SERINE_THREONINE PROTEIN KINASE"/>
    <property type="match status" value="1"/>
</dbReference>
<dbReference type="EMBL" id="CP000473">
    <property type="protein sequence ID" value="ABJ83111.1"/>
    <property type="molecule type" value="Genomic_DNA"/>
</dbReference>
<organism evidence="8">
    <name type="scientific">Solibacter usitatus (strain Ellin6076)</name>
    <dbReference type="NCBI Taxonomy" id="234267"/>
    <lineage>
        <taxon>Bacteria</taxon>
        <taxon>Pseudomonadati</taxon>
        <taxon>Acidobacteriota</taxon>
        <taxon>Terriglobia</taxon>
        <taxon>Bryobacterales</taxon>
        <taxon>Solibacteraceae</taxon>
        <taxon>Candidatus Solibacter</taxon>
    </lineage>
</organism>
<dbReference type="GO" id="GO:0005524">
    <property type="term" value="F:ATP binding"/>
    <property type="evidence" value="ECO:0007669"/>
    <property type="project" value="UniProtKB-UniRule"/>
</dbReference>
<feature type="binding site" evidence="5">
    <location>
        <position position="78"/>
    </location>
    <ligand>
        <name>ATP</name>
        <dbReference type="ChEBI" id="CHEBI:30616"/>
    </ligand>
</feature>
<evidence type="ECO:0000256" key="4">
    <source>
        <dbReference type="ARBA" id="ARBA00022840"/>
    </source>
</evidence>
<evidence type="ECO:0000313" key="8">
    <source>
        <dbReference type="EMBL" id="ABJ83111.1"/>
    </source>
</evidence>
<evidence type="ECO:0000256" key="6">
    <source>
        <dbReference type="SAM" id="Phobius"/>
    </source>
</evidence>
<dbReference type="STRING" id="234267.Acid_2121"/>
<keyword evidence="1" id="KW-0808">Transferase</keyword>
<dbReference type="AlphaFoldDB" id="Q026F8"/>
<dbReference type="InParanoid" id="Q026F8"/>
<keyword evidence="6" id="KW-0812">Transmembrane</keyword>
<keyword evidence="8" id="KW-0723">Serine/threonine-protein kinase</keyword>
<feature type="transmembrane region" description="Helical" evidence="6">
    <location>
        <begin position="728"/>
        <end position="746"/>
    </location>
</feature>
<dbReference type="InterPro" id="IPR017441">
    <property type="entry name" value="Protein_kinase_ATP_BS"/>
</dbReference>